<organism evidence="2 3">
    <name type="scientific">Amycolatopsis dongchuanensis</name>
    <dbReference type="NCBI Taxonomy" id="1070866"/>
    <lineage>
        <taxon>Bacteria</taxon>
        <taxon>Bacillati</taxon>
        <taxon>Actinomycetota</taxon>
        <taxon>Actinomycetes</taxon>
        <taxon>Pseudonocardiales</taxon>
        <taxon>Pseudonocardiaceae</taxon>
        <taxon>Amycolatopsis</taxon>
    </lineage>
</organism>
<evidence type="ECO:0000256" key="1">
    <source>
        <dbReference type="SAM" id="MobiDB-lite"/>
    </source>
</evidence>
<evidence type="ECO:0000313" key="3">
    <source>
        <dbReference type="Proteomes" id="UP001500192"/>
    </source>
</evidence>
<evidence type="ECO:0008006" key="4">
    <source>
        <dbReference type="Google" id="ProtNLM"/>
    </source>
</evidence>
<proteinExistence type="predicted"/>
<gene>
    <name evidence="2" type="ORF">GCM10023214_66100</name>
</gene>
<protein>
    <recommendedName>
        <fullName evidence="4">Helix-turn-helix DNA binding domain protein</fullName>
    </recommendedName>
</protein>
<name>A0ABP8VJR7_9PSEU</name>
<comment type="caution">
    <text evidence="2">The sequence shown here is derived from an EMBL/GenBank/DDBJ whole genome shotgun (WGS) entry which is preliminary data.</text>
</comment>
<dbReference type="EMBL" id="BAABIB010000137">
    <property type="protein sequence ID" value="GAA4664048.1"/>
    <property type="molecule type" value="Genomic_DNA"/>
</dbReference>
<dbReference type="RefSeq" id="WP_346056069.1">
    <property type="nucleotide sequence ID" value="NZ_BAABIB010000137.1"/>
</dbReference>
<accession>A0ABP8VJR7</accession>
<feature type="region of interest" description="Disordered" evidence="1">
    <location>
        <begin position="1"/>
        <end position="27"/>
    </location>
</feature>
<dbReference type="Proteomes" id="UP001500192">
    <property type="component" value="Unassembled WGS sequence"/>
</dbReference>
<evidence type="ECO:0000313" key="2">
    <source>
        <dbReference type="EMBL" id="GAA4664048.1"/>
    </source>
</evidence>
<sequence>MAEERSDRGSAGNGWKTIGDPPEGADGVHVRYTKDASGRWVVTGLYVHGPALTGETLRALRLARWEAHQNKPGAIDPGDADDDDLTLGQLRNRSADVAELMRERADHVKPTMRGGLGRPDGTDAFYEEVARAYKQYAEESRAPAAAIARETGVPVRTVHRWISEARRRGHLPAGRRGRVG</sequence>
<reference evidence="3" key="1">
    <citation type="journal article" date="2019" name="Int. J. Syst. Evol. Microbiol.">
        <title>The Global Catalogue of Microorganisms (GCM) 10K type strain sequencing project: providing services to taxonomists for standard genome sequencing and annotation.</title>
        <authorList>
            <consortium name="The Broad Institute Genomics Platform"/>
            <consortium name="The Broad Institute Genome Sequencing Center for Infectious Disease"/>
            <person name="Wu L."/>
            <person name="Ma J."/>
        </authorList>
    </citation>
    <scope>NUCLEOTIDE SEQUENCE [LARGE SCALE GENOMIC DNA]</scope>
    <source>
        <strain evidence="3">JCM 18054</strain>
    </source>
</reference>
<keyword evidence="3" id="KW-1185">Reference proteome</keyword>